<dbReference type="Proteomes" id="UP001549097">
    <property type="component" value="Unassembled WGS sequence"/>
</dbReference>
<dbReference type="EMBL" id="JBEPMP010000001">
    <property type="protein sequence ID" value="MET3726836.1"/>
    <property type="molecule type" value="Genomic_DNA"/>
</dbReference>
<dbReference type="RefSeq" id="WP_198768548.1">
    <property type="nucleotide sequence ID" value="NZ_JAEACF010000001.1"/>
</dbReference>
<gene>
    <name evidence="1" type="ORF">ABID52_000417</name>
</gene>
<protein>
    <recommendedName>
        <fullName evidence="3">PD-(D/E)XK nuclease superfamily protein</fullName>
    </recommendedName>
</protein>
<evidence type="ECO:0000313" key="1">
    <source>
        <dbReference type="EMBL" id="MET3726836.1"/>
    </source>
</evidence>
<keyword evidence="2" id="KW-1185">Reference proteome</keyword>
<sequence length="436" mass="51186">MNTKLSCPKCSAELIEDAWENLQETGDGGLVIDAYSAYVCQNKCGFVKRTEDFPRVIAQQSDNRLLLLYPNDQARILDVRNLILWPQMHVESLLRRGYWEDYKGNHDIQMLLEDARDSQAALVETPNLFQFATSELSQDAFLCWLLAWSKQIYRSVDKALHEAAVHFVSEIFNLQHYAVPIIHKIEIKRQFKSLDILVIINDTYAILIEDKTFTKDHSNQLLRYREVVQKEMGELIQLPVYYKIADQSHYRSIEKAGYMPFKRIKMLEVLKRGKDKGVQNAIFLDYYKHLQKIDDCIQAFQTELVCEWDSFAWQGFFQELQKGINGDWGYVSNPTGGFWGFWWKPANDSNYYIQLEEERLCVKISVADDIENVRDYRHKIMNDVLLESEKHNLLLKKPSRLRLGRTMTIAERQHYIQTKSDGTVDVKRTILELQKY</sequence>
<dbReference type="Pfam" id="PF14281">
    <property type="entry name" value="PDDEXK_4"/>
    <property type="match status" value="1"/>
</dbReference>
<comment type="caution">
    <text evidence="1">The sequence shown here is derived from an EMBL/GenBank/DDBJ whole genome shotgun (WGS) entry which is preliminary data.</text>
</comment>
<organism evidence="1 2">
    <name type="scientific">Fictibacillus halophilus</name>
    <dbReference type="NCBI Taxonomy" id="1610490"/>
    <lineage>
        <taxon>Bacteria</taxon>
        <taxon>Bacillati</taxon>
        <taxon>Bacillota</taxon>
        <taxon>Bacilli</taxon>
        <taxon>Bacillales</taxon>
        <taxon>Fictibacillaceae</taxon>
        <taxon>Fictibacillus</taxon>
    </lineage>
</organism>
<proteinExistence type="predicted"/>
<accession>A0ABV2LE12</accession>
<dbReference type="InterPro" id="IPR029470">
    <property type="entry name" value="PDDEXK_4"/>
</dbReference>
<evidence type="ECO:0000313" key="2">
    <source>
        <dbReference type="Proteomes" id="UP001549097"/>
    </source>
</evidence>
<reference evidence="1 2" key="1">
    <citation type="submission" date="2024-06" db="EMBL/GenBank/DDBJ databases">
        <title>Genomic Encyclopedia of Type Strains, Phase IV (KMG-IV): sequencing the most valuable type-strain genomes for metagenomic binning, comparative biology and taxonomic classification.</title>
        <authorList>
            <person name="Goeker M."/>
        </authorList>
    </citation>
    <scope>NUCLEOTIDE SEQUENCE [LARGE SCALE GENOMIC DNA]</scope>
    <source>
        <strain evidence="1 2">DSM 100124</strain>
    </source>
</reference>
<name>A0ABV2LE12_9BACL</name>
<evidence type="ECO:0008006" key="3">
    <source>
        <dbReference type="Google" id="ProtNLM"/>
    </source>
</evidence>